<reference evidence="6" key="1">
    <citation type="journal article" date="2020" name="Stud. Mycol.">
        <title>101 Dothideomycetes genomes: a test case for predicting lifestyles and emergence of pathogens.</title>
        <authorList>
            <person name="Haridas S."/>
            <person name="Albert R."/>
            <person name="Binder M."/>
            <person name="Bloem J."/>
            <person name="Labutti K."/>
            <person name="Salamov A."/>
            <person name="Andreopoulos B."/>
            <person name="Baker S."/>
            <person name="Barry K."/>
            <person name="Bills G."/>
            <person name="Bluhm B."/>
            <person name="Cannon C."/>
            <person name="Castanera R."/>
            <person name="Culley D."/>
            <person name="Daum C."/>
            <person name="Ezra D."/>
            <person name="Gonzalez J."/>
            <person name="Henrissat B."/>
            <person name="Kuo A."/>
            <person name="Liang C."/>
            <person name="Lipzen A."/>
            <person name="Lutzoni F."/>
            <person name="Magnuson J."/>
            <person name="Mondo S."/>
            <person name="Nolan M."/>
            <person name="Ohm R."/>
            <person name="Pangilinan J."/>
            <person name="Park H.-J."/>
            <person name="Ramirez L."/>
            <person name="Alfaro M."/>
            <person name="Sun H."/>
            <person name="Tritt A."/>
            <person name="Yoshinaga Y."/>
            <person name="Zwiers L.-H."/>
            <person name="Turgeon B."/>
            <person name="Goodwin S."/>
            <person name="Spatafora J."/>
            <person name="Crous P."/>
            <person name="Grigoriev I."/>
        </authorList>
    </citation>
    <scope>NUCLEOTIDE SEQUENCE</scope>
    <source>
        <strain evidence="6">CBS 130266</strain>
    </source>
</reference>
<keyword evidence="3 5" id="KW-1133">Transmembrane helix</keyword>
<organism evidence="6 7">
    <name type="scientific">Tothia fuscella</name>
    <dbReference type="NCBI Taxonomy" id="1048955"/>
    <lineage>
        <taxon>Eukaryota</taxon>
        <taxon>Fungi</taxon>
        <taxon>Dikarya</taxon>
        <taxon>Ascomycota</taxon>
        <taxon>Pezizomycotina</taxon>
        <taxon>Dothideomycetes</taxon>
        <taxon>Pleosporomycetidae</taxon>
        <taxon>Venturiales</taxon>
        <taxon>Cylindrosympodiaceae</taxon>
        <taxon>Tothia</taxon>
    </lineage>
</organism>
<evidence type="ECO:0000256" key="3">
    <source>
        <dbReference type="ARBA" id="ARBA00022989"/>
    </source>
</evidence>
<feature type="transmembrane region" description="Helical" evidence="5">
    <location>
        <begin position="168"/>
        <end position="188"/>
    </location>
</feature>
<keyword evidence="2 5" id="KW-0812">Transmembrane</keyword>
<dbReference type="Pfam" id="PF07264">
    <property type="entry name" value="EI24"/>
    <property type="match status" value="1"/>
</dbReference>
<dbReference type="PANTHER" id="PTHR34292">
    <property type="entry name" value="OUTER SPORE WALL PROTEIN LDS1"/>
    <property type="match status" value="1"/>
</dbReference>
<dbReference type="GO" id="GO:0005628">
    <property type="term" value="C:prospore membrane"/>
    <property type="evidence" value="ECO:0007669"/>
    <property type="project" value="TreeGrafter"/>
</dbReference>
<comment type="caution">
    <text evidence="6">The sequence shown here is derived from an EMBL/GenBank/DDBJ whole genome shotgun (WGS) entry which is preliminary data.</text>
</comment>
<feature type="transmembrane region" description="Helical" evidence="5">
    <location>
        <begin position="235"/>
        <end position="256"/>
    </location>
</feature>
<evidence type="ECO:0000256" key="1">
    <source>
        <dbReference type="ARBA" id="ARBA00004141"/>
    </source>
</evidence>
<keyword evidence="4 5" id="KW-0472">Membrane</keyword>
<feature type="transmembrane region" description="Helical" evidence="5">
    <location>
        <begin position="53"/>
        <end position="72"/>
    </location>
</feature>
<sequence length="279" mass="31148">MADKVKETAIEEAERIRDLAKDAYRSYAYIYPIKGIFYFVSHKELWRPLLSKLAPTITTAIGVTTFMFVFAYLPQAALLSIFNGPIAVVSTIMLVLSESSTITNVLARSFFIEEALLDTFDGTLVSRNQTNMVSEGRQIQSGSDSMARLGKLAKKPFAKFTPKALIKYLMYLPLNFIPIVGTVLFIILQGRKTGPQAHARYFQLKKMSAHQKEEFVEQRKAAYTSFGVPATLLELVPFVGIFFSFTNTCGAALWAADMEAKQNTAPNLREQAKVATKDD</sequence>
<evidence type="ECO:0000256" key="2">
    <source>
        <dbReference type="ARBA" id="ARBA00022692"/>
    </source>
</evidence>
<gene>
    <name evidence="6" type="ORF">EJ08DRAFT_690291</name>
</gene>
<name>A0A9P4NGK6_9PEZI</name>
<protein>
    <recommendedName>
        <fullName evidence="8">Outer spore wall protein RRT8</fullName>
    </recommendedName>
</protein>
<keyword evidence="7" id="KW-1185">Reference proteome</keyword>
<evidence type="ECO:0000256" key="5">
    <source>
        <dbReference type="SAM" id="Phobius"/>
    </source>
</evidence>
<dbReference type="GO" id="GO:0005619">
    <property type="term" value="C:ascospore wall"/>
    <property type="evidence" value="ECO:0007669"/>
    <property type="project" value="TreeGrafter"/>
</dbReference>
<evidence type="ECO:0000313" key="6">
    <source>
        <dbReference type="EMBL" id="KAF2420994.1"/>
    </source>
</evidence>
<proteinExistence type="predicted"/>
<dbReference type="GO" id="GO:0005811">
    <property type="term" value="C:lipid droplet"/>
    <property type="evidence" value="ECO:0007669"/>
    <property type="project" value="TreeGrafter"/>
</dbReference>
<dbReference type="PANTHER" id="PTHR34292:SF2">
    <property type="entry name" value="OUTER SPORE WALL PROTEIN LDS1"/>
    <property type="match status" value="1"/>
</dbReference>
<dbReference type="InterPro" id="IPR052786">
    <property type="entry name" value="Spore_wall_assembly"/>
</dbReference>
<dbReference type="OrthoDB" id="10012223at2759"/>
<evidence type="ECO:0000313" key="7">
    <source>
        <dbReference type="Proteomes" id="UP000800235"/>
    </source>
</evidence>
<evidence type="ECO:0000256" key="4">
    <source>
        <dbReference type="ARBA" id="ARBA00023136"/>
    </source>
</evidence>
<feature type="transmembrane region" description="Helical" evidence="5">
    <location>
        <begin position="78"/>
        <end position="96"/>
    </location>
</feature>
<dbReference type="EMBL" id="MU007104">
    <property type="protein sequence ID" value="KAF2420994.1"/>
    <property type="molecule type" value="Genomic_DNA"/>
</dbReference>
<dbReference type="InterPro" id="IPR059112">
    <property type="entry name" value="CysZ/EI24"/>
</dbReference>
<accession>A0A9P4NGK6</accession>
<dbReference type="AlphaFoldDB" id="A0A9P4NGK6"/>
<comment type="subcellular location">
    <subcellularLocation>
        <location evidence="1">Membrane</location>
        <topology evidence="1">Multi-pass membrane protein</topology>
    </subcellularLocation>
</comment>
<evidence type="ECO:0008006" key="8">
    <source>
        <dbReference type="Google" id="ProtNLM"/>
    </source>
</evidence>
<dbReference type="Proteomes" id="UP000800235">
    <property type="component" value="Unassembled WGS sequence"/>
</dbReference>